<dbReference type="InterPro" id="IPR045600">
    <property type="entry name" value="RelA/SpoT_AH_RIS"/>
</dbReference>
<reference evidence="2" key="1">
    <citation type="submission" date="2013-08" db="EMBL/GenBank/DDBJ databases">
        <authorList>
            <person name="Mendez C."/>
            <person name="Richter M."/>
            <person name="Ferrer M."/>
            <person name="Sanchez J."/>
        </authorList>
    </citation>
    <scope>NUCLEOTIDE SEQUENCE</scope>
</reference>
<name>T1ARS5_9ZZZZ</name>
<feature type="domain" description="RelA/SpoT AH and RIS" evidence="1">
    <location>
        <begin position="9"/>
        <end position="134"/>
    </location>
</feature>
<comment type="caution">
    <text evidence="2">The sequence shown here is derived from an EMBL/GenBank/DDBJ whole genome shotgun (WGS) entry which is preliminary data.</text>
</comment>
<feature type="non-terminal residue" evidence="2">
    <location>
        <position position="1"/>
    </location>
</feature>
<dbReference type="Pfam" id="PF19296">
    <property type="entry name" value="RelA_AH_RIS"/>
    <property type="match status" value="1"/>
</dbReference>
<proteinExistence type="predicted"/>
<dbReference type="AlphaFoldDB" id="T1ARS5"/>
<keyword evidence="2" id="KW-0418">Kinase</keyword>
<gene>
    <name evidence="2" type="ORF">B1B_08286</name>
</gene>
<feature type="non-terminal residue" evidence="2">
    <location>
        <position position="172"/>
    </location>
</feature>
<sequence>HRQGIPLSKQATTEELTRLARLLKYETLDGLYVGVADGHITSRAVVDRLAKLLREGKSQSEEQLPAVVQPFGRTGMARGTFGGTAKRQSRKTADIGIWVEGLDDVMVRLARCCAPVVGDEIVGFVTKGRGISVHRSDCANGIWLATKSNQQLIEVEWNREAKGAFPVQIEVV</sequence>
<reference evidence="2" key="2">
    <citation type="journal article" date="2014" name="ISME J.">
        <title>Microbial stratification in low pH oxic and suboxic macroscopic growths along an acid mine drainage.</title>
        <authorList>
            <person name="Mendez-Garcia C."/>
            <person name="Mesa V."/>
            <person name="Sprenger R.R."/>
            <person name="Richter M."/>
            <person name="Diez M.S."/>
            <person name="Solano J."/>
            <person name="Bargiela R."/>
            <person name="Golyshina O.V."/>
            <person name="Manteca A."/>
            <person name="Ramos J.L."/>
            <person name="Gallego J.R."/>
            <person name="Llorente I."/>
            <person name="Martins Dos Santos V.A."/>
            <person name="Jensen O.N."/>
            <person name="Pelaez A.I."/>
            <person name="Sanchez J."/>
            <person name="Ferrer M."/>
        </authorList>
    </citation>
    <scope>NUCLEOTIDE SEQUENCE</scope>
</reference>
<dbReference type="EMBL" id="AUZY01005388">
    <property type="protein sequence ID" value="EQD59253.1"/>
    <property type="molecule type" value="Genomic_DNA"/>
</dbReference>
<organism evidence="2">
    <name type="scientific">mine drainage metagenome</name>
    <dbReference type="NCBI Taxonomy" id="410659"/>
    <lineage>
        <taxon>unclassified sequences</taxon>
        <taxon>metagenomes</taxon>
        <taxon>ecological metagenomes</taxon>
    </lineage>
</organism>
<protein>
    <submittedName>
        <fullName evidence="2">GTP diphosphokinase</fullName>
    </submittedName>
</protein>
<accession>T1ARS5</accession>
<dbReference type="GO" id="GO:0016301">
    <property type="term" value="F:kinase activity"/>
    <property type="evidence" value="ECO:0007669"/>
    <property type="project" value="UniProtKB-KW"/>
</dbReference>
<evidence type="ECO:0000259" key="1">
    <source>
        <dbReference type="Pfam" id="PF19296"/>
    </source>
</evidence>
<evidence type="ECO:0000313" key="2">
    <source>
        <dbReference type="EMBL" id="EQD59253.1"/>
    </source>
</evidence>
<keyword evidence="2" id="KW-0808">Transferase</keyword>